<gene>
    <name evidence="10" type="ORF">BJG266_LOCUS28581</name>
    <name evidence="11" type="ORF">QVE165_LOCUS44977</name>
</gene>
<feature type="transmembrane region" description="Helical" evidence="8">
    <location>
        <begin position="106"/>
        <end position="135"/>
    </location>
</feature>
<name>A0A815US20_9BILA</name>
<evidence type="ECO:0000256" key="1">
    <source>
        <dbReference type="ARBA" id="ARBA00004141"/>
    </source>
</evidence>
<dbReference type="Pfam" id="PF00001">
    <property type="entry name" value="7tm_1"/>
    <property type="match status" value="1"/>
</dbReference>
<feature type="transmembrane region" description="Helical" evidence="8">
    <location>
        <begin position="280"/>
        <end position="303"/>
    </location>
</feature>
<evidence type="ECO:0000259" key="9">
    <source>
        <dbReference type="PROSITE" id="PS50262"/>
    </source>
</evidence>
<dbReference type="PANTHER" id="PTHR24243">
    <property type="entry name" value="G-PROTEIN COUPLED RECEPTOR"/>
    <property type="match status" value="1"/>
</dbReference>
<keyword evidence="7" id="KW-0807">Transducer</keyword>
<dbReference type="Proteomes" id="UP000663832">
    <property type="component" value="Unassembled WGS sequence"/>
</dbReference>
<dbReference type="InterPro" id="IPR017452">
    <property type="entry name" value="GPCR_Rhodpsn_7TM"/>
</dbReference>
<dbReference type="PANTHER" id="PTHR24243:SF230">
    <property type="entry name" value="G-PROTEIN COUPLED RECEPTORS FAMILY 1 PROFILE DOMAIN-CONTAINING PROTEIN"/>
    <property type="match status" value="1"/>
</dbReference>
<comment type="caution">
    <text evidence="11">The sequence shown here is derived from an EMBL/GenBank/DDBJ whole genome shotgun (WGS) entry which is preliminary data.</text>
</comment>
<feature type="domain" description="G-protein coupled receptors family 1 profile" evidence="9">
    <location>
        <begin position="42"/>
        <end position="300"/>
    </location>
</feature>
<keyword evidence="4" id="KW-0297">G-protein coupled receptor</keyword>
<accession>A0A815US20</accession>
<evidence type="ECO:0000313" key="10">
    <source>
        <dbReference type="EMBL" id="CAF1232214.1"/>
    </source>
</evidence>
<sequence length="327" mass="38005">MSLLNSTLPSPLLLSDIAHLQLILRLVVATFGLFILIAGILGNILNIITFTTLDYYKQNACSLYILARSIFDLNILIFGLGTRILSQSFQIDFTLTSPIWCKLRVPIIYINTLSSYTFLCLQSIDAFLVTSLSINLRQKSNIQSARYFLLSFVFLWIIEELPYLFFQELTFISERNILICTTINSIYAKYRTYFIYLFLTTIIPLILIIVFDLLTYRHLRIHSREKRHRLLSILGKQMTTMTLFHIAAVFLFQAPFAIAQCYFLTVGISNDPIRGAQEQIIQQFFNVLGYGIYATSFYCYIVASRRFREQVFNIFSFNQQPRNRIQP</sequence>
<dbReference type="GO" id="GO:0004930">
    <property type="term" value="F:G protein-coupled receptor activity"/>
    <property type="evidence" value="ECO:0007669"/>
    <property type="project" value="UniProtKB-KW"/>
</dbReference>
<evidence type="ECO:0000313" key="11">
    <source>
        <dbReference type="EMBL" id="CAF1523685.1"/>
    </source>
</evidence>
<reference evidence="11" key="1">
    <citation type="submission" date="2021-02" db="EMBL/GenBank/DDBJ databases">
        <authorList>
            <person name="Nowell W R."/>
        </authorList>
    </citation>
    <scope>NUCLEOTIDE SEQUENCE</scope>
</reference>
<feature type="transmembrane region" description="Helical" evidence="8">
    <location>
        <begin position="20"/>
        <end position="53"/>
    </location>
</feature>
<protein>
    <recommendedName>
        <fullName evidence="9">G-protein coupled receptors family 1 profile domain-containing protein</fullName>
    </recommendedName>
</protein>
<evidence type="ECO:0000256" key="6">
    <source>
        <dbReference type="ARBA" id="ARBA00023170"/>
    </source>
</evidence>
<evidence type="ECO:0000256" key="5">
    <source>
        <dbReference type="ARBA" id="ARBA00023136"/>
    </source>
</evidence>
<feature type="transmembrane region" description="Helical" evidence="8">
    <location>
        <begin position="147"/>
        <end position="166"/>
    </location>
</feature>
<dbReference type="AlphaFoldDB" id="A0A815US20"/>
<keyword evidence="2 8" id="KW-0812">Transmembrane</keyword>
<dbReference type="Gene3D" id="1.20.1070.10">
    <property type="entry name" value="Rhodopsin 7-helix transmembrane proteins"/>
    <property type="match status" value="1"/>
</dbReference>
<organism evidence="11 12">
    <name type="scientific">Adineta steineri</name>
    <dbReference type="NCBI Taxonomy" id="433720"/>
    <lineage>
        <taxon>Eukaryota</taxon>
        <taxon>Metazoa</taxon>
        <taxon>Spiralia</taxon>
        <taxon>Gnathifera</taxon>
        <taxon>Rotifera</taxon>
        <taxon>Eurotatoria</taxon>
        <taxon>Bdelloidea</taxon>
        <taxon>Adinetida</taxon>
        <taxon>Adinetidae</taxon>
        <taxon>Adineta</taxon>
    </lineage>
</organism>
<dbReference type="EMBL" id="CAJNOI010000298">
    <property type="protein sequence ID" value="CAF1232214.1"/>
    <property type="molecule type" value="Genomic_DNA"/>
</dbReference>
<dbReference type="PROSITE" id="PS50262">
    <property type="entry name" value="G_PROTEIN_RECEP_F1_2"/>
    <property type="match status" value="1"/>
</dbReference>
<dbReference type="InterPro" id="IPR000276">
    <property type="entry name" value="GPCR_Rhodpsn"/>
</dbReference>
<keyword evidence="6" id="KW-0675">Receptor</keyword>
<dbReference type="GO" id="GO:0005886">
    <property type="term" value="C:plasma membrane"/>
    <property type="evidence" value="ECO:0007669"/>
    <property type="project" value="TreeGrafter"/>
</dbReference>
<evidence type="ECO:0000256" key="8">
    <source>
        <dbReference type="SAM" id="Phobius"/>
    </source>
</evidence>
<dbReference type="OrthoDB" id="10042504at2759"/>
<keyword evidence="12" id="KW-1185">Reference proteome</keyword>
<keyword evidence="5 8" id="KW-0472">Membrane</keyword>
<evidence type="ECO:0000256" key="7">
    <source>
        <dbReference type="ARBA" id="ARBA00023224"/>
    </source>
</evidence>
<evidence type="ECO:0000256" key="2">
    <source>
        <dbReference type="ARBA" id="ARBA00022692"/>
    </source>
</evidence>
<evidence type="ECO:0000313" key="12">
    <source>
        <dbReference type="Proteomes" id="UP000663832"/>
    </source>
</evidence>
<dbReference type="EMBL" id="CAJNOM010000617">
    <property type="protein sequence ID" value="CAF1523685.1"/>
    <property type="molecule type" value="Genomic_DNA"/>
</dbReference>
<feature type="transmembrane region" description="Helical" evidence="8">
    <location>
        <begin position="65"/>
        <end position="86"/>
    </location>
</feature>
<keyword evidence="3 8" id="KW-1133">Transmembrane helix</keyword>
<feature type="transmembrane region" description="Helical" evidence="8">
    <location>
        <begin position="240"/>
        <end position="268"/>
    </location>
</feature>
<dbReference type="SUPFAM" id="SSF81321">
    <property type="entry name" value="Family A G protein-coupled receptor-like"/>
    <property type="match status" value="1"/>
</dbReference>
<proteinExistence type="predicted"/>
<evidence type="ECO:0000256" key="4">
    <source>
        <dbReference type="ARBA" id="ARBA00023040"/>
    </source>
</evidence>
<comment type="subcellular location">
    <subcellularLocation>
        <location evidence="1">Membrane</location>
        <topology evidence="1">Multi-pass membrane protein</topology>
    </subcellularLocation>
</comment>
<feature type="transmembrane region" description="Helical" evidence="8">
    <location>
        <begin position="193"/>
        <end position="219"/>
    </location>
</feature>
<dbReference type="Proteomes" id="UP000663877">
    <property type="component" value="Unassembled WGS sequence"/>
</dbReference>
<evidence type="ECO:0000256" key="3">
    <source>
        <dbReference type="ARBA" id="ARBA00022989"/>
    </source>
</evidence>